<evidence type="ECO:0000256" key="1">
    <source>
        <dbReference type="SAM" id="SignalP"/>
    </source>
</evidence>
<dbReference type="InterPro" id="IPR011044">
    <property type="entry name" value="Quino_amine_DH_bsu"/>
</dbReference>
<proteinExistence type="predicted"/>
<protein>
    <recommendedName>
        <fullName evidence="4">SMP-30/Gluconolactonase/LRE-like region domain-containing protein</fullName>
    </recommendedName>
</protein>
<gene>
    <name evidence="2" type="ORF">SOIL9_68660</name>
</gene>
<keyword evidence="1" id="KW-0732">Signal</keyword>
<evidence type="ECO:0000313" key="2">
    <source>
        <dbReference type="EMBL" id="VTR90848.1"/>
    </source>
</evidence>
<dbReference type="SUPFAM" id="SSF50969">
    <property type="entry name" value="YVTN repeat-like/Quinoprotein amine dehydrogenase"/>
    <property type="match status" value="1"/>
</dbReference>
<keyword evidence="3" id="KW-1185">Reference proteome</keyword>
<accession>A0A6P2CPA1</accession>
<dbReference type="AlphaFoldDB" id="A0A6P2CPA1"/>
<dbReference type="Proteomes" id="UP000464178">
    <property type="component" value="Chromosome"/>
</dbReference>
<evidence type="ECO:0008006" key="4">
    <source>
        <dbReference type="Google" id="ProtNLM"/>
    </source>
</evidence>
<dbReference type="EMBL" id="LR593886">
    <property type="protein sequence ID" value="VTR90848.1"/>
    <property type="molecule type" value="Genomic_DNA"/>
</dbReference>
<dbReference type="RefSeq" id="WP_162665928.1">
    <property type="nucleotide sequence ID" value="NZ_LR593886.1"/>
</dbReference>
<sequence length="372" mass="40316">MVRLAFACWVLGFSNPVMAKAPVPKTVPPQPALIVVEDVTGTTGPVDRRRLLRVGVKNGKLLPSEMVWEGNLRFFGHFGGHRLVDDRYFVTKFGGVIDLRDKKVIHDEDNGTLCAVDGTKVLFRVTSVQREEGLFSFDLTTGKVVKEAGPLDGKFVLKGTVAPDGIAAIESGPGDELFLNQLGTERKSLGKGFRVDLSPLASVSASAPVTWINNGVVITQKGNGKLFTVDISSQATELVAIKDVPKGVVSAPYFFRDGSNRLVYVCGPTAHAIDPDKKTATKYEWRDLGHGFEASWTWVPKLGHKIRLNGKVIGEFNCSPHAAKTASGCLALEAQPAEEGRGPPDRVAVWTTESGEWTVLKVRPNCVVGWVK</sequence>
<dbReference type="KEGG" id="gms:SOIL9_68660"/>
<organism evidence="2 3">
    <name type="scientific">Gemmata massiliana</name>
    <dbReference type="NCBI Taxonomy" id="1210884"/>
    <lineage>
        <taxon>Bacteria</taxon>
        <taxon>Pseudomonadati</taxon>
        <taxon>Planctomycetota</taxon>
        <taxon>Planctomycetia</taxon>
        <taxon>Gemmatales</taxon>
        <taxon>Gemmataceae</taxon>
        <taxon>Gemmata</taxon>
    </lineage>
</organism>
<feature type="chain" id="PRO_5026814686" description="SMP-30/Gluconolactonase/LRE-like region domain-containing protein" evidence="1">
    <location>
        <begin position="20"/>
        <end position="372"/>
    </location>
</feature>
<evidence type="ECO:0000313" key="3">
    <source>
        <dbReference type="Proteomes" id="UP000464178"/>
    </source>
</evidence>
<feature type="signal peptide" evidence="1">
    <location>
        <begin position="1"/>
        <end position="19"/>
    </location>
</feature>
<name>A0A6P2CPA1_9BACT</name>
<reference evidence="2 3" key="1">
    <citation type="submission" date="2019-05" db="EMBL/GenBank/DDBJ databases">
        <authorList>
            <consortium name="Science for Life Laboratories"/>
        </authorList>
    </citation>
    <scope>NUCLEOTIDE SEQUENCE [LARGE SCALE GENOMIC DNA]</scope>
    <source>
        <strain evidence="2">Soil9</strain>
    </source>
</reference>